<keyword evidence="5" id="KW-0408">Iron</keyword>
<dbReference type="GO" id="GO:0005886">
    <property type="term" value="C:plasma membrane"/>
    <property type="evidence" value="ECO:0007669"/>
    <property type="project" value="TreeGrafter"/>
</dbReference>
<dbReference type="CDD" id="cd01949">
    <property type="entry name" value="GGDEF"/>
    <property type="match status" value="1"/>
</dbReference>
<dbReference type="GO" id="GO:0043709">
    <property type="term" value="P:cell adhesion involved in single-species biofilm formation"/>
    <property type="evidence" value="ECO:0007669"/>
    <property type="project" value="TreeGrafter"/>
</dbReference>
<sequence length="563" mass="63904">MDMKTLVAVGIMMALASTLSMATTLLTRRVYPGFGYWTFGVLCRTLGSLLFLFRDQLSLWLTIILANTLLLADIILIGRGVRVFRDQHHPNHSSIEIAALLSFIALFIWLTIVVPDTKMRILLWCVYSSAFMSWAIFILLTRRPAWFGSGDQFLALALIFLVLATFIRIGYTAFFEGLLPDLMVASGQAVFIVINIGMTLLIVLGQIIMNAQRIEYDYCLVQQELERDIAERKYLETQLREETIRDPLTGLFNRRYLNESLQREFSRCQRNGGSLIIAMLDLDHFKRFNDSYGHDAGDAVLRAVGELLQHSLRREDIVCRYGGEEITMILSETTLAVAAARLDGVRHALTCLRVRHQDQELPPISASIGLAAVESIDLTPNTVLARADVALYRAKQNGRNRIEVNATDFNITEPSKTAFIRLILRDCFLSGHMLIDHQHQQLFDDANQLLDLILNERPDAAEVNLLLDKMMRDLIQHFRDEEQVLIAIGYPGLVEHAILHYSLINQSVVLVEQFRAGSLAISSLLEFLAHDAIVKHILNEDRKFFGHLQNFPTSEKIDNFQCQ</sequence>
<evidence type="ECO:0000256" key="3">
    <source>
        <dbReference type="ARBA" id="ARBA00012528"/>
    </source>
</evidence>
<dbReference type="PANTHER" id="PTHR45138">
    <property type="entry name" value="REGULATORY COMPONENTS OF SENSORY TRANSDUCTION SYSTEM"/>
    <property type="match status" value="1"/>
</dbReference>
<evidence type="ECO:0000256" key="2">
    <source>
        <dbReference type="ARBA" id="ARBA00010587"/>
    </source>
</evidence>
<feature type="transmembrane region" description="Helical" evidence="7">
    <location>
        <begin position="121"/>
        <end position="141"/>
    </location>
</feature>
<dbReference type="PROSITE" id="PS00550">
    <property type="entry name" value="HEMERYTHRINS"/>
    <property type="match status" value="1"/>
</dbReference>
<dbReference type="SUPFAM" id="SSF55073">
    <property type="entry name" value="Nucleotide cyclase"/>
    <property type="match status" value="1"/>
</dbReference>
<dbReference type="GO" id="GO:0052621">
    <property type="term" value="F:diguanylate cyclase activity"/>
    <property type="evidence" value="ECO:0007669"/>
    <property type="project" value="UniProtKB-EC"/>
</dbReference>
<feature type="transmembrane region" description="Helical" evidence="7">
    <location>
        <begin position="97"/>
        <end position="115"/>
    </location>
</feature>
<evidence type="ECO:0000256" key="4">
    <source>
        <dbReference type="ARBA" id="ARBA00022723"/>
    </source>
</evidence>
<feature type="transmembrane region" description="Helical" evidence="7">
    <location>
        <begin position="59"/>
        <end position="77"/>
    </location>
</feature>
<dbReference type="InterPro" id="IPR000160">
    <property type="entry name" value="GGDEF_dom"/>
</dbReference>
<dbReference type="Proteomes" id="UP000239936">
    <property type="component" value="Unassembled WGS sequence"/>
</dbReference>
<evidence type="ECO:0000256" key="7">
    <source>
        <dbReference type="SAM" id="Phobius"/>
    </source>
</evidence>
<dbReference type="Pfam" id="PF00990">
    <property type="entry name" value="GGDEF"/>
    <property type="match status" value="1"/>
</dbReference>
<dbReference type="GO" id="GO:0046872">
    <property type="term" value="F:metal ion binding"/>
    <property type="evidence" value="ECO:0007669"/>
    <property type="project" value="UniProtKB-KW"/>
</dbReference>
<keyword evidence="7" id="KW-0812">Transmembrane</keyword>
<dbReference type="Gene3D" id="3.30.70.270">
    <property type="match status" value="1"/>
</dbReference>
<comment type="similarity">
    <text evidence="2">Belongs to the hemerythrin family.</text>
</comment>
<dbReference type="FunFam" id="3.30.70.270:FF:000001">
    <property type="entry name" value="Diguanylate cyclase domain protein"/>
    <property type="match status" value="1"/>
</dbReference>
<dbReference type="EMBL" id="PPGH01000014">
    <property type="protein sequence ID" value="PQJ97291.1"/>
    <property type="molecule type" value="Genomic_DNA"/>
</dbReference>
<evidence type="ECO:0000256" key="6">
    <source>
        <dbReference type="ARBA" id="ARBA00034247"/>
    </source>
</evidence>
<keyword evidence="4" id="KW-0479">Metal-binding</keyword>
<dbReference type="CDD" id="cd12107">
    <property type="entry name" value="Hemerythrin"/>
    <property type="match status" value="1"/>
</dbReference>
<evidence type="ECO:0000313" key="9">
    <source>
        <dbReference type="EMBL" id="PQJ97291.1"/>
    </source>
</evidence>
<dbReference type="GO" id="GO:1902201">
    <property type="term" value="P:negative regulation of bacterial-type flagellum-dependent cell motility"/>
    <property type="evidence" value="ECO:0007669"/>
    <property type="project" value="TreeGrafter"/>
</dbReference>
<dbReference type="Pfam" id="PF01814">
    <property type="entry name" value="Hemerythrin"/>
    <property type="match status" value="1"/>
</dbReference>
<dbReference type="SUPFAM" id="SSF47188">
    <property type="entry name" value="Hemerythrin-like"/>
    <property type="match status" value="1"/>
</dbReference>
<keyword evidence="11" id="KW-1185">Reference proteome</keyword>
<dbReference type="EC" id="2.7.7.65" evidence="3"/>
<dbReference type="InterPro" id="IPR012827">
    <property type="entry name" value="Hemerythrin_metal-bd"/>
</dbReference>
<dbReference type="PANTHER" id="PTHR45138:SF9">
    <property type="entry name" value="DIGUANYLATE CYCLASE DGCM-RELATED"/>
    <property type="match status" value="1"/>
</dbReference>
<comment type="catalytic activity">
    <reaction evidence="6">
        <text>2 GTP = 3',3'-c-di-GMP + 2 diphosphate</text>
        <dbReference type="Rhea" id="RHEA:24898"/>
        <dbReference type="ChEBI" id="CHEBI:33019"/>
        <dbReference type="ChEBI" id="CHEBI:37565"/>
        <dbReference type="ChEBI" id="CHEBI:58805"/>
        <dbReference type="EC" id="2.7.7.65"/>
    </reaction>
</comment>
<evidence type="ECO:0000256" key="5">
    <source>
        <dbReference type="ARBA" id="ARBA00023004"/>
    </source>
</evidence>
<keyword evidence="7" id="KW-0472">Membrane</keyword>
<feature type="transmembrane region" description="Helical" evidence="7">
    <location>
        <begin position="34"/>
        <end position="53"/>
    </location>
</feature>
<accession>A0A2S7XUD2</accession>
<evidence type="ECO:0000313" key="10">
    <source>
        <dbReference type="EMBL" id="PQJ97345.1"/>
    </source>
</evidence>
<dbReference type="InterPro" id="IPR016131">
    <property type="entry name" value="Haemerythrin_Fe_BS"/>
</dbReference>
<feature type="domain" description="GGDEF" evidence="8">
    <location>
        <begin position="273"/>
        <end position="407"/>
    </location>
</feature>
<dbReference type="InterPro" id="IPR035938">
    <property type="entry name" value="Hemerythrin-like_sf"/>
</dbReference>
<dbReference type="AlphaFoldDB" id="A0A2S7XUD2"/>
<organism evidence="10 11">
    <name type="scientific">Chromatium okenii</name>
    <dbReference type="NCBI Taxonomy" id="61644"/>
    <lineage>
        <taxon>Bacteria</taxon>
        <taxon>Pseudomonadati</taxon>
        <taxon>Pseudomonadota</taxon>
        <taxon>Gammaproteobacteria</taxon>
        <taxon>Chromatiales</taxon>
        <taxon>Chromatiaceae</taxon>
        <taxon>Chromatium</taxon>
    </lineage>
</organism>
<comment type="cofactor">
    <cofactor evidence="1">
        <name>Mg(2+)</name>
        <dbReference type="ChEBI" id="CHEBI:18420"/>
    </cofactor>
</comment>
<keyword evidence="7" id="KW-1133">Transmembrane helix</keyword>
<dbReference type="InterPro" id="IPR012312">
    <property type="entry name" value="Hemerythrin-like"/>
</dbReference>
<dbReference type="NCBIfam" id="TIGR00254">
    <property type="entry name" value="GGDEF"/>
    <property type="match status" value="1"/>
</dbReference>
<dbReference type="EMBL" id="PPGH01000013">
    <property type="protein sequence ID" value="PQJ97345.1"/>
    <property type="molecule type" value="Genomic_DNA"/>
</dbReference>
<feature type="transmembrane region" description="Helical" evidence="7">
    <location>
        <begin position="183"/>
        <end position="204"/>
    </location>
</feature>
<dbReference type="InterPro" id="IPR043128">
    <property type="entry name" value="Rev_trsase/Diguanyl_cyclase"/>
</dbReference>
<reference evidence="10 11" key="1">
    <citation type="submission" date="2018-01" db="EMBL/GenBank/DDBJ databases">
        <title>The complete genome sequence of Chromatium okenii LaCa, a purple sulfur bacterium with a turbulent life.</title>
        <authorList>
            <person name="Luedin S.M."/>
            <person name="Liechti N."/>
            <person name="Storelli N."/>
            <person name="Danza F."/>
            <person name="Wittwer M."/>
            <person name="Pothier J.F."/>
            <person name="Tonolla M.A."/>
        </authorList>
    </citation>
    <scope>NUCLEOTIDE SEQUENCE [LARGE SCALE GENOMIC DNA]</scope>
    <source>
        <strain evidence="10 11">LaCa</strain>
    </source>
</reference>
<protein>
    <recommendedName>
        <fullName evidence="3">diguanylate cyclase</fullName>
        <ecNumber evidence="3">2.7.7.65</ecNumber>
    </recommendedName>
</protein>
<dbReference type="OrthoDB" id="5623169at2"/>
<dbReference type="SMART" id="SM00267">
    <property type="entry name" value="GGDEF"/>
    <property type="match status" value="1"/>
</dbReference>
<comment type="caution">
    <text evidence="10">The sequence shown here is derived from an EMBL/GenBank/DDBJ whole genome shotgun (WGS) entry which is preliminary data.</text>
</comment>
<gene>
    <name evidence="10" type="ORF">CXB77_02105</name>
    <name evidence="9" type="ORF">CXB77_02660</name>
</gene>
<dbReference type="Gene3D" id="1.20.120.50">
    <property type="entry name" value="Hemerythrin-like"/>
    <property type="match status" value="1"/>
</dbReference>
<dbReference type="InterPro" id="IPR029787">
    <property type="entry name" value="Nucleotide_cyclase"/>
</dbReference>
<evidence type="ECO:0000313" key="11">
    <source>
        <dbReference type="Proteomes" id="UP000239936"/>
    </source>
</evidence>
<dbReference type="InterPro" id="IPR050469">
    <property type="entry name" value="Diguanylate_Cyclase"/>
</dbReference>
<dbReference type="NCBIfam" id="TIGR02481">
    <property type="entry name" value="hemeryth_dom"/>
    <property type="match status" value="1"/>
</dbReference>
<name>A0A2S7XUD2_9GAMM</name>
<evidence type="ECO:0000256" key="1">
    <source>
        <dbReference type="ARBA" id="ARBA00001946"/>
    </source>
</evidence>
<feature type="transmembrane region" description="Helical" evidence="7">
    <location>
        <begin position="6"/>
        <end position="27"/>
    </location>
</feature>
<dbReference type="RefSeq" id="WP_105072604.1">
    <property type="nucleotide sequence ID" value="NZ_PPGH01000013.1"/>
</dbReference>
<evidence type="ECO:0000259" key="8">
    <source>
        <dbReference type="PROSITE" id="PS50887"/>
    </source>
</evidence>
<proteinExistence type="inferred from homology"/>
<feature type="transmembrane region" description="Helical" evidence="7">
    <location>
        <begin position="153"/>
        <end position="171"/>
    </location>
</feature>
<dbReference type="PROSITE" id="PS50887">
    <property type="entry name" value="GGDEF"/>
    <property type="match status" value="1"/>
</dbReference>